<feature type="compositionally biased region" description="Acidic residues" evidence="3">
    <location>
        <begin position="398"/>
        <end position="411"/>
    </location>
</feature>
<protein>
    <recommendedName>
        <fullName evidence="4">PROP1-like PPR domain-containing protein</fullName>
    </recommendedName>
</protein>
<gene>
    <name evidence="5" type="ORF">SISSUDRAFT_1066262</name>
</gene>
<dbReference type="InterPro" id="IPR033443">
    <property type="entry name" value="PROP1-like_PPR_dom"/>
</dbReference>
<dbReference type="Pfam" id="PF01535">
    <property type="entry name" value="PPR"/>
    <property type="match status" value="2"/>
</dbReference>
<dbReference type="InterPro" id="IPR002885">
    <property type="entry name" value="PPR_rpt"/>
</dbReference>
<dbReference type="Pfam" id="PF17177">
    <property type="entry name" value="PPR_long"/>
    <property type="match status" value="1"/>
</dbReference>
<feature type="repeat" description="PPR" evidence="2">
    <location>
        <begin position="1199"/>
        <end position="1229"/>
    </location>
</feature>
<dbReference type="GO" id="GO:0003729">
    <property type="term" value="F:mRNA binding"/>
    <property type="evidence" value="ECO:0007669"/>
    <property type="project" value="TreeGrafter"/>
</dbReference>
<dbReference type="PROSITE" id="PS51375">
    <property type="entry name" value="PPR"/>
    <property type="match status" value="3"/>
</dbReference>
<feature type="compositionally biased region" description="Low complexity" evidence="3">
    <location>
        <begin position="98"/>
        <end position="120"/>
    </location>
</feature>
<evidence type="ECO:0000256" key="1">
    <source>
        <dbReference type="ARBA" id="ARBA00022737"/>
    </source>
</evidence>
<keyword evidence="6" id="KW-1185">Reference proteome</keyword>
<organism evidence="5 6">
    <name type="scientific">Sistotremastrum suecicum HHB10207 ss-3</name>
    <dbReference type="NCBI Taxonomy" id="1314776"/>
    <lineage>
        <taxon>Eukaryota</taxon>
        <taxon>Fungi</taxon>
        <taxon>Dikarya</taxon>
        <taxon>Basidiomycota</taxon>
        <taxon>Agaricomycotina</taxon>
        <taxon>Agaricomycetes</taxon>
        <taxon>Sistotremastrales</taxon>
        <taxon>Sistotremastraceae</taxon>
        <taxon>Sistotremastrum</taxon>
    </lineage>
</organism>
<evidence type="ECO:0000313" key="5">
    <source>
        <dbReference type="EMBL" id="KZT33275.1"/>
    </source>
</evidence>
<evidence type="ECO:0000313" key="6">
    <source>
        <dbReference type="Proteomes" id="UP000076798"/>
    </source>
</evidence>
<dbReference type="STRING" id="1314776.A0A165YI39"/>
<dbReference type="OrthoDB" id="411857at2759"/>
<feature type="compositionally biased region" description="Polar residues" evidence="3">
    <location>
        <begin position="80"/>
        <end position="90"/>
    </location>
</feature>
<feature type="compositionally biased region" description="Low complexity" evidence="3">
    <location>
        <begin position="956"/>
        <end position="965"/>
    </location>
</feature>
<feature type="repeat" description="PPR" evidence="2">
    <location>
        <begin position="478"/>
        <end position="513"/>
    </location>
</feature>
<dbReference type="Proteomes" id="UP000076798">
    <property type="component" value="Unassembled WGS sequence"/>
</dbReference>
<dbReference type="EMBL" id="KV428252">
    <property type="protein sequence ID" value="KZT33275.1"/>
    <property type="molecule type" value="Genomic_DNA"/>
</dbReference>
<feature type="domain" description="PROP1-like PPR" evidence="4">
    <location>
        <begin position="1143"/>
        <end position="1280"/>
    </location>
</feature>
<name>A0A165YI39_9AGAM</name>
<dbReference type="NCBIfam" id="TIGR00756">
    <property type="entry name" value="PPR"/>
    <property type="match status" value="3"/>
</dbReference>
<feature type="repeat" description="PPR" evidence="2">
    <location>
        <begin position="1164"/>
        <end position="1198"/>
    </location>
</feature>
<feature type="region of interest" description="Disordered" evidence="3">
    <location>
        <begin position="726"/>
        <end position="750"/>
    </location>
</feature>
<dbReference type="InterPro" id="IPR011990">
    <property type="entry name" value="TPR-like_helical_dom_sf"/>
</dbReference>
<evidence type="ECO:0000256" key="3">
    <source>
        <dbReference type="SAM" id="MobiDB-lite"/>
    </source>
</evidence>
<dbReference type="Gene3D" id="1.25.40.10">
    <property type="entry name" value="Tetratricopeptide repeat domain"/>
    <property type="match status" value="4"/>
</dbReference>
<feature type="compositionally biased region" description="Polar residues" evidence="3">
    <location>
        <begin position="414"/>
        <end position="425"/>
    </location>
</feature>
<evidence type="ECO:0000259" key="4">
    <source>
        <dbReference type="Pfam" id="PF17177"/>
    </source>
</evidence>
<reference evidence="5 6" key="1">
    <citation type="journal article" date="2016" name="Mol. Biol. Evol.">
        <title>Comparative Genomics of Early-Diverging Mushroom-Forming Fungi Provides Insights into the Origins of Lignocellulose Decay Capabilities.</title>
        <authorList>
            <person name="Nagy L.G."/>
            <person name="Riley R."/>
            <person name="Tritt A."/>
            <person name="Adam C."/>
            <person name="Daum C."/>
            <person name="Floudas D."/>
            <person name="Sun H."/>
            <person name="Yadav J.S."/>
            <person name="Pangilinan J."/>
            <person name="Larsson K.H."/>
            <person name="Matsuura K."/>
            <person name="Barry K."/>
            <person name="Labutti K."/>
            <person name="Kuo R."/>
            <person name="Ohm R.A."/>
            <person name="Bhattacharya S.S."/>
            <person name="Shirouzu T."/>
            <person name="Yoshinaga Y."/>
            <person name="Martin F.M."/>
            <person name="Grigoriev I.V."/>
            <person name="Hibbett D.S."/>
        </authorList>
    </citation>
    <scope>NUCLEOTIDE SEQUENCE [LARGE SCALE GENOMIC DNA]</scope>
    <source>
        <strain evidence="5 6">HHB10207 ss-3</strain>
    </source>
</reference>
<keyword evidence="1" id="KW-0677">Repeat</keyword>
<feature type="region of interest" description="Disordered" evidence="3">
    <location>
        <begin position="371"/>
        <end position="425"/>
    </location>
</feature>
<feature type="compositionally biased region" description="Low complexity" evidence="3">
    <location>
        <begin position="615"/>
        <end position="640"/>
    </location>
</feature>
<dbReference type="PANTHER" id="PTHR47938:SF35">
    <property type="entry name" value="PENTATRICOPEPTIDE REPEAT-CONTAINING PROTEIN 4, MITOCHONDRIAL-RELATED"/>
    <property type="match status" value="1"/>
</dbReference>
<feature type="compositionally biased region" description="Low complexity" evidence="3">
    <location>
        <begin position="1507"/>
        <end position="1520"/>
    </location>
</feature>
<evidence type="ECO:0000256" key="2">
    <source>
        <dbReference type="PROSITE-ProRule" id="PRU00708"/>
    </source>
</evidence>
<feature type="region of interest" description="Disordered" evidence="3">
    <location>
        <begin position="613"/>
        <end position="640"/>
    </location>
</feature>
<feature type="compositionally biased region" description="Low complexity" evidence="3">
    <location>
        <begin position="383"/>
        <end position="397"/>
    </location>
</feature>
<feature type="region of interest" description="Disordered" evidence="3">
    <location>
        <begin position="1501"/>
        <end position="1526"/>
    </location>
</feature>
<accession>A0A165YI39</accession>
<feature type="region of interest" description="Disordered" evidence="3">
    <location>
        <begin position="60"/>
        <end position="141"/>
    </location>
</feature>
<proteinExistence type="predicted"/>
<dbReference type="PANTHER" id="PTHR47938">
    <property type="entry name" value="RESPIRATORY COMPLEX I CHAPERONE (CIA84), PUTATIVE (AFU_ORTHOLOGUE AFUA_2G06020)-RELATED"/>
    <property type="match status" value="1"/>
</dbReference>
<sequence length="1526" mass="166322">MLPKFATNLFHHIPRTSNALGRGFFNSSQSGAGAAGGAKYNAGSRFYNGYTGAGRALTQANSSVTDDERKPRYQRLPLTVRTSTFANRSSVVGLRRNSTSSPSAPTSSAPSSTSSDLSLSVPPFPDQLSSSSSSTKEDFDPSTIPGYLALKQAFESHDAKTISSSVSHYRSTCPTPTTAGYNMALQALHSVREPGAPLTPLLETYNEMLAKDLMPNIRTYRTLITALCERDHEIMRVTSTLEGRMKRRNALGLSSQMADEADSKRIAALSKENNFASAFLLFQAVSALRNIPLHANLYTLLLRSCVYHKSIDAAIRIFAHLERHSSTVLPTARIYYHLIGVYNACGDYNGAREVFEEFREMSKKEGAIYWADEDNSPTPAPSRPLSTSTSASRSDPSTDSEADSTESESESDLPPNTSSLATPTRTGLARISQSQIWTEMIKAHFSASEPSSALTLFEQMLDTPRGLEFGPEDPPMPCIGTYTAIIRGFCKGGDLDTALVWFWKLLEREGAGSPRGRSVYEPIQEPVKPHVGAWIVLLEELAKAGRVRELNALFERMGREEGVRELIRGMDRILVAGANIEYLAERKESLSTEEYGEIVQFVLDKVLLFGPPTSPSSSPSSSTPIEGPSSASVSSPGPGPISYGTSTSNTFISHALLLSLSSSPPYTSRALEMVKAWMEGTDKAHRGWIRVKNGKEYFPEHWALRREEFHFTANHVLLLLLGASPSSSSASSTSTSSVSRSAATSPAAPTGPNGLGQSFIGLKDALALARTYEDKLLFIMNEDLAPYFIRSYITSLHSAESEGRDLHSELTKEEWSMLMFAVACNELPGYNERTFVKREGYTPLTGVEKKAIAAITTSSLLRELAKTSIDPEEFDVRAKRHIIRALTERLGVEGAVGLLKDLGGKFEMLLDSGVTGLCISVGQEVLTSAKEEGAERNVRDVENSVREIVKARSQNSTPLSSLRAPSPSPAPAPADAAEASEQEWQYVESPSADFPFAQPPTYAIIDESHGRYVDEYFPSNRRLTARDGFSRFIEGLSKGIYPPAEVIGRLINAMGRLGDRDAVRKLYDSAQIVLSSMEQNLNGGKEGSLALAWFQVEDQMIIALAHAGDLDSANVHRERIMSQGGAPSADAYGALITGIKDTTDDVSNAMQLWIESQSRGVKPNMFLYNTIISRLAKARKAEFALELFHQMKASGIYPSSVTYGAVIAACCRVGDAHSAEALFAEMQRSRKYTPRVPPFNTMIQLYTHTKPNMEKVTYYYNAMKAARVAPSAHTYKLLLDAYGTIQPVNTKAMEDTFAALVADRQVQVNGTHWAALINSYGCAQKKLEKALAIFDSIPTHPSTQPHSNLPDAVVYEALINVLVTLHQTDLIPSYLARLRRAQVHMTAYIANLLIKGHAASGNLGLAREVFESLLDPPMGVAAPMNHAPHDGKVGSASSMSAPADAPVYREPSTWEAIVRAELGAGNRQEALDLISRMQARAYPPAVVHRVSGILHDEPSSPYDSFIPPSESPSSSAGPFPLYATYQ</sequence>
<feature type="region of interest" description="Disordered" evidence="3">
    <location>
        <begin position="952"/>
        <end position="984"/>
    </location>
</feature>